<feature type="transmembrane region" description="Helical" evidence="2">
    <location>
        <begin position="81"/>
        <end position="102"/>
    </location>
</feature>
<dbReference type="EMBL" id="JBFAEG010000017">
    <property type="protein sequence ID" value="MEU5709957.1"/>
    <property type="molecule type" value="Genomic_DNA"/>
</dbReference>
<keyword evidence="2" id="KW-1133">Transmembrane helix</keyword>
<evidence type="ECO:0000313" key="3">
    <source>
        <dbReference type="EMBL" id="MEU5709957.1"/>
    </source>
</evidence>
<comment type="caution">
    <text evidence="3">The sequence shown here is derived from an EMBL/GenBank/DDBJ whole genome shotgun (WGS) entry which is preliminary data.</text>
</comment>
<evidence type="ECO:0000256" key="2">
    <source>
        <dbReference type="SAM" id="Phobius"/>
    </source>
</evidence>
<dbReference type="RefSeq" id="WP_030643842.1">
    <property type="nucleotide sequence ID" value="NZ_JBFAEG010000017.1"/>
</dbReference>
<keyword evidence="2" id="KW-0472">Membrane</keyword>
<feature type="transmembrane region" description="Helical" evidence="2">
    <location>
        <begin position="180"/>
        <end position="197"/>
    </location>
</feature>
<evidence type="ECO:0008006" key="5">
    <source>
        <dbReference type="Google" id="ProtNLM"/>
    </source>
</evidence>
<name>A0ABV3AF99_9ACTN</name>
<dbReference type="Proteomes" id="UP001551011">
    <property type="component" value="Unassembled WGS sequence"/>
</dbReference>
<keyword evidence="4" id="KW-1185">Reference proteome</keyword>
<feature type="transmembrane region" description="Helical" evidence="2">
    <location>
        <begin position="203"/>
        <end position="221"/>
    </location>
</feature>
<evidence type="ECO:0000313" key="4">
    <source>
        <dbReference type="Proteomes" id="UP001551011"/>
    </source>
</evidence>
<sequence length="271" mass="29126">MHPDDKPINSQRNPNSPSFFDLLDQTVPPPVPDLQHAPGMTRLARLRAAWDASWKEGGFLYERWEELFQARKAGWHEMATWIKAVLSLAGVCAVIVLLDAAGDIVSAVLHRLSATRTVTEPPGVDTTSGLWGVIEGPIRSYIGQHSRGLHVPGTAVYAFWQLAGLIGLVGGFAGSTGARILWTGWGLSGVAMVWSATPDGGRTVAAGIAALLWALASIVALRGLSLRPVINNPAPAAPQVNVYPAFHFPPQPTPDHDDLDDEPDNVHPLQR</sequence>
<keyword evidence="2" id="KW-0812">Transmembrane</keyword>
<feature type="region of interest" description="Disordered" evidence="1">
    <location>
        <begin position="250"/>
        <end position="271"/>
    </location>
</feature>
<accession>A0ABV3AF99</accession>
<feature type="transmembrane region" description="Helical" evidence="2">
    <location>
        <begin position="155"/>
        <end position="173"/>
    </location>
</feature>
<evidence type="ECO:0000256" key="1">
    <source>
        <dbReference type="SAM" id="MobiDB-lite"/>
    </source>
</evidence>
<proteinExistence type="predicted"/>
<protein>
    <recommendedName>
        <fullName evidence="5">Integral membrane protein</fullName>
    </recommendedName>
</protein>
<gene>
    <name evidence="3" type="ORF">AB0H04_24280</name>
</gene>
<reference evidence="3 4" key="1">
    <citation type="submission" date="2024-06" db="EMBL/GenBank/DDBJ databases">
        <title>The Natural Products Discovery Center: Release of the First 8490 Sequenced Strains for Exploring Actinobacteria Biosynthetic Diversity.</title>
        <authorList>
            <person name="Kalkreuter E."/>
            <person name="Kautsar S.A."/>
            <person name="Yang D."/>
            <person name="Bader C.D."/>
            <person name="Teijaro C.N."/>
            <person name="Fluegel L."/>
            <person name="Davis C.M."/>
            <person name="Simpson J.R."/>
            <person name="Lauterbach L."/>
            <person name="Steele A.D."/>
            <person name="Gui C."/>
            <person name="Meng S."/>
            <person name="Li G."/>
            <person name="Viehrig K."/>
            <person name="Ye F."/>
            <person name="Su P."/>
            <person name="Kiefer A.F."/>
            <person name="Nichols A."/>
            <person name="Cepeda A.J."/>
            <person name="Yan W."/>
            <person name="Fan B."/>
            <person name="Jiang Y."/>
            <person name="Adhikari A."/>
            <person name="Zheng C.-J."/>
            <person name="Schuster L."/>
            <person name="Cowan T.M."/>
            <person name="Smanski M.J."/>
            <person name="Chevrette M.G."/>
            <person name="De Carvalho L.P.S."/>
            <person name="Shen B."/>
        </authorList>
    </citation>
    <scope>NUCLEOTIDE SEQUENCE [LARGE SCALE GENOMIC DNA]</scope>
    <source>
        <strain evidence="3 4">NPDC020594</strain>
    </source>
</reference>
<organism evidence="3 4">
    <name type="scientific">Streptomyces flaveolus</name>
    <dbReference type="NCBI Taxonomy" id="67297"/>
    <lineage>
        <taxon>Bacteria</taxon>
        <taxon>Bacillati</taxon>
        <taxon>Actinomycetota</taxon>
        <taxon>Actinomycetes</taxon>
        <taxon>Kitasatosporales</taxon>
        <taxon>Streptomycetaceae</taxon>
        <taxon>Streptomyces</taxon>
    </lineage>
</organism>